<reference evidence="1 2" key="1">
    <citation type="journal article" date="2013" name="Genome Announc.">
        <title>Genome of the haloarchaeon Natronomonas moolapensis, a neutrophilic member of a previously haloalkaliphilic genus.</title>
        <authorList>
            <person name="Dyall-Smith M.L."/>
            <person name="Pfeiffer F."/>
            <person name="Oberwinkler T."/>
            <person name="Klee K."/>
            <person name="Rampp M."/>
            <person name="Palm P."/>
            <person name="Gross K."/>
            <person name="Schuster S.C."/>
            <person name="Oesterhelt D."/>
        </authorList>
    </citation>
    <scope>NUCLEOTIDE SEQUENCE [LARGE SCALE GENOMIC DNA]</scope>
    <source>
        <strain evidence="2">DSM 18674 / JCM 14361 / 8.8.11</strain>
    </source>
</reference>
<dbReference type="EMBL" id="HF582854">
    <property type="protein sequence ID" value="CCQ35479.1"/>
    <property type="molecule type" value="Genomic_DNA"/>
</dbReference>
<dbReference type="AlphaFoldDB" id="M1XNH3"/>
<dbReference type="GeneID" id="14650616"/>
<accession>M1XNH3</accession>
<dbReference type="KEGG" id="nmo:Nmlp_1270"/>
<sequence length="175" mass="19783">MIGEVNWESVESEVRSLVDARIETGEDRIEIRNPTDEEVEQLFEYTNSSELVRGYPVPSEEKLVLKSSDESNEPYKQEQGVSVDEYGCLEVESELHTSNLVASLSQGYTETSIYTTGERAIAVTDGGGSGATVYDLSKTPIEAVVEYYWQFDRWTLDYQDSRLDLRDESEVKNDA</sequence>
<organism evidence="1 2">
    <name type="scientific">Natronomonas moolapensis (strain DSM 18674 / CECT 7526 / JCM 14361 / 8.8.11)</name>
    <dbReference type="NCBI Taxonomy" id="268739"/>
    <lineage>
        <taxon>Archaea</taxon>
        <taxon>Methanobacteriati</taxon>
        <taxon>Methanobacteriota</taxon>
        <taxon>Stenosarchaea group</taxon>
        <taxon>Halobacteria</taxon>
        <taxon>Halobacteriales</taxon>
        <taxon>Natronomonadaceae</taxon>
        <taxon>Natronomonas</taxon>
    </lineage>
</organism>
<name>M1XNH3_NATM8</name>
<gene>
    <name evidence="1" type="ordered locus">Nmlp_1270</name>
</gene>
<dbReference type="RefSeq" id="WP_015408327.1">
    <property type="nucleotide sequence ID" value="NC_020388.1"/>
</dbReference>
<proteinExistence type="predicted"/>
<evidence type="ECO:0000313" key="1">
    <source>
        <dbReference type="EMBL" id="CCQ35479.1"/>
    </source>
</evidence>
<dbReference type="HOGENOM" id="CLU_1529273_0_0_2"/>
<dbReference type="Proteomes" id="UP000011867">
    <property type="component" value="Chromosome"/>
</dbReference>
<keyword evidence="2" id="KW-1185">Reference proteome</keyword>
<evidence type="ECO:0000313" key="2">
    <source>
        <dbReference type="Proteomes" id="UP000011867"/>
    </source>
</evidence>
<protein>
    <submittedName>
        <fullName evidence="1">Uncharacterized protein</fullName>
    </submittedName>
</protein>